<proteinExistence type="predicted"/>
<dbReference type="AlphaFoldDB" id="A0A4Y7IPG4"/>
<reference evidence="1 2" key="1">
    <citation type="journal article" date="2018" name="Science">
        <title>The opium poppy genome and morphinan production.</title>
        <authorList>
            <person name="Guo L."/>
            <person name="Winzer T."/>
            <person name="Yang X."/>
            <person name="Li Y."/>
            <person name="Ning Z."/>
            <person name="He Z."/>
            <person name="Teodor R."/>
            <person name="Lu Y."/>
            <person name="Bowser T.A."/>
            <person name="Graham I.A."/>
            <person name="Ye K."/>
        </authorList>
    </citation>
    <scope>NUCLEOTIDE SEQUENCE [LARGE SCALE GENOMIC DNA]</scope>
    <source>
        <strain evidence="2">cv. HN1</strain>
        <tissue evidence="1">Leaves</tissue>
    </source>
</reference>
<accession>A0A4Y7IPG4</accession>
<dbReference type="Proteomes" id="UP000316621">
    <property type="component" value="Chromosome 2"/>
</dbReference>
<keyword evidence="2" id="KW-1185">Reference proteome</keyword>
<dbReference type="Gramene" id="RZC49378">
    <property type="protein sequence ID" value="RZC49378"/>
    <property type="gene ID" value="C5167_017805"/>
</dbReference>
<name>A0A4Y7IPG4_PAPSO</name>
<gene>
    <name evidence="1" type="ORF">C5167_017805</name>
</gene>
<organism evidence="1 2">
    <name type="scientific">Papaver somniferum</name>
    <name type="common">Opium poppy</name>
    <dbReference type="NCBI Taxonomy" id="3469"/>
    <lineage>
        <taxon>Eukaryota</taxon>
        <taxon>Viridiplantae</taxon>
        <taxon>Streptophyta</taxon>
        <taxon>Embryophyta</taxon>
        <taxon>Tracheophyta</taxon>
        <taxon>Spermatophyta</taxon>
        <taxon>Magnoliopsida</taxon>
        <taxon>Ranunculales</taxon>
        <taxon>Papaveraceae</taxon>
        <taxon>Papaveroideae</taxon>
        <taxon>Papaver</taxon>
    </lineage>
</organism>
<protein>
    <submittedName>
        <fullName evidence="1">Uncharacterized protein</fullName>
    </submittedName>
</protein>
<evidence type="ECO:0000313" key="1">
    <source>
        <dbReference type="EMBL" id="RZC49378.1"/>
    </source>
</evidence>
<evidence type="ECO:0000313" key="2">
    <source>
        <dbReference type="Proteomes" id="UP000316621"/>
    </source>
</evidence>
<sequence length="112" mass="12393">MKILEVIELGSGGVPQAPREVCTPWRKAAQDGGVVEMILSSNPLTGLSDYSLKYVIPATVLEKKELESVCDYVTLSKYLVSEGHVHIMWNGFMPGCRLDIPWRKVGPVEGNY</sequence>
<dbReference type="EMBL" id="CM010716">
    <property type="protein sequence ID" value="RZC49378.1"/>
    <property type="molecule type" value="Genomic_DNA"/>
</dbReference>